<dbReference type="STRING" id="310781.SAMN05216259_105307"/>
<evidence type="ECO:0000313" key="8">
    <source>
        <dbReference type="Proteomes" id="UP000199341"/>
    </source>
</evidence>
<organism evidence="7 8">
    <name type="scientific">Actinacidiphila guanduensis</name>
    <dbReference type="NCBI Taxonomy" id="310781"/>
    <lineage>
        <taxon>Bacteria</taxon>
        <taxon>Bacillati</taxon>
        <taxon>Actinomycetota</taxon>
        <taxon>Actinomycetes</taxon>
        <taxon>Kitasatosporales</taxon>
        <taxon>Streptomycetaceae</taxon>
        <taxon>Actinacidiphila</taxon>
    </lineage>
</organism>
<dbReference type="PANTHER" id="PTHR33823:SF2">
    <property type="entry name" value="RNA POLYMERASE-BINDING TRANSCRIPTION FACTOR DKSA"/>
    <property type="match status" value="1"/>
</dbReference>
<feature type="compositionally biased region" description="Low complexity" evidence="5">
    <location>
        <begin position="40"/>
        <end position="89"/>
    </location>
</feature>
<feature type="domain" description="Zinc finger DksA/TraR C4-type" evidence="6">
    <location>
        <begin position="222"/>
        <end position="256"/>
    </location>
</feature>
<evidence type="ECO:0000313" key="7">
    <source>
        <dbReference type="EMBL" id="SDN72265.1"/>
    </source>
</evidence>
<feature type="compositionally biased region" description="Low complexity" evidence="5">
    <location>
        <begin position="9"/>
        <end position="29"/>
    </location>
</feature>
<dbReference type="AlphaFoldDB" id="A0A1H0DQ35"/>
<keyword evidence="3" id="KW-0862">Zinc</keyword>
<reference evidence="7 8" key="1">
    <citation type="submission" date="2016-10" db="EMBL/GenBank/DDBJ databases">
        <authorList>
            <person name="de Groot N.N."/>
        </authorList>
    </citation>
    <scope>NUCLEOTIDE SEQUENCE [LARGE SCALE GENOMIC DNA]</scope>
    <source>
        <strain evidence="7 8">CGMCC 4.2022</strain>
    </source>
</reference>
<feature type="compositionally biased region" description="Basic residues" evidence="5">
    <location>
        <begin position="90"/>
        <end position="103"/>
    </location>
</feature>
<evidence type="ECO:0000256" key="3">
    <source>
        <dbReference type="ARBA" id="ARBA00022833"/>
    </source>
</evidence>
<feature type="compositionally biased region" description="Basic residues" evidence="5">
    <location>
        <begin position="30"/>
        <end position="39"/>
    </location>
</feature>
<feature type="zinc finger region" description="dksA C4-type" evidence="4">
    <location>
        <begin position="227"/>
        <end position="251"/>
    </location>
</feature>
<feature type="region of interest" description="Disordered" evidence="5">
    <location>
        <begin position="1"/>
        <end position="148"/>
    </location>
</feature>
<keyword evidence="8" id="KW-1185">Reference proteome</keyword>
<sequence>MVVKKKSAAAEPSGAKAAGKAATKAGATKKAAKAAKKPAGKSAKAAARTAARPAAKGAQATTTGKSAGKAAGTGKAAGAAAKKAPAGKRAAARKKTGARKVAAKKTVVGTAASAGGGSAVPAARNTAAPGDLAVLPGEEPWTEEDVEEARSELLGEVERLKAEIASSEAAVQGLLRDSGDGAGDEADTGAKNITRESELALAANTREMLTQADRALRRLEEGTYGLCEVCGKPIGKARMQAFPRATLCLDDKQRQERR</sequence>
<evidence type="ECO:0000259" key="6">
    <source>
        <dbReference type="Pfam" id="PF01258"/>
    </source>
</evidence>
<dbReference type="SUPFAM" id="SSF109635">
    <property type="entry name" value="DnaK suppressor protein DksA, alpha-hairpin domain"/>
    <property type="match status" value="1"/>
</dbReference>
<keyword evidence="2" id="KW-0863">Zinc-finger</keyword>
<evidence type="ECO:0000256" key="1">
    <source>
        <dbReference type="ARBA" id="ARBA00022723"/>
    </source>
</evidence>
<dbReference type="GO" id="GO:0008270">
    <property type="term" value="F:zinc ion binding"/>
    <property type="evidence" value="ECO:0007669"/>
    <property type="project" value="UniProtKB-KW"/>
</dbReference>
<dbReference type="Pfam" id="PF01258">
    <property type="entry name" value="zf-dskA_traR"/>
    <property type="match status" value="1"/>
</dbReference>
<dbReference type="SUPFAM" id="SSF57716">
    <property type="entry name" value="Glucocorticoid receptor-like (DNA-binding domain)"/>
    <property type="match status" value="1"/>
</dbReference>
<dbReference type="OrthoDB" id="9803742at2"/>
<dbReference type="RefSeq" id="WP_093784577.1">
    <property type="nucleotide sequence ID" value="NZ_FNIE01000005.1"/>
</dbReference>
<dbReference type="InterPro" id="IPR000962">
    <property type="entry name" value="Znf_DskA_TraR"/>
</dbReference>
<dbReference type="EMBL" id="FNIE01000005">
    <property type="protein sequence ID" value="SDN72265.1"/>
    <property type="molecule type" value="Genomic_DNA"/>
</dbReference>
<evidence type="ECO:0000256" key="5">
    <source>
        <dbReference type="SAM" id="MobiDB-lite"/>
    </source>
</evidence>
<dbReference type="PANTHER" id="PTHR33823">
    <property type="entry name" value="RNA POLYMERASE-BINDING TRANSCRIPTION FACTOR DKSA-RELATED"/>
    <property type="match status" value="1"/>
</dbReference>
<proteinExistence type="predicted"/>
<evidence type="ECO:0000256" key="4">
    <source>
        <dbReference type="PROSITE-ProRule" id="PRU00510"/>
    </source>
</evidence>
<dbReference type="Gene3D" id="1.20.120.910">
    <property type="entry name" value="DksA, coiled-coil domain"/>
    <property type="match status" value="1"/>
</dbReference>
<feature type="compositionally biased region" description="Low complexity" evidence="5">
    <location>
        <begin position="104"/>
        <end position="123"/>
    </location>
</feature>
<protein>
    <submittedName>
        <fullName evidence="7">Transcriptional regulator, TraR/DksA family</fullName>
    </submittedName>
</protein>
<name>A0A1H0DQ35_9ACTN</name>
<keyword evidence="1" id="KW-0479">Metal-binding</keyword>
<gene>
    <name evidence="7" type="ORF">SAMN05216259_105307</name>
</gene>
<evidence type="ECO:0000256" key="2">
    <source>
        <dbReference type="ARBA" id="ARBA00022771"/>
    </source>
</evidence>
<accession>A0A1H0DQ35</accession>
<dbReference type="InterPro" id="IPR037187">
    <property type="entry name" value="DnaK_N"/>
</dbReference>
<dbReference type="PROSITE" id="PS51128">
    <property type="entry name" value="ZF_DKSA_2"/>
    <property type="match status" value="1"/>
</dbReference>
<dbReference type="Proteomes" id="UP000199341">
    <property type="component" value="Unassembled WGS sequence"/>
</dbReference>